<evidence type="ECO:0000313" key="1">
    <source>
        <dbReference type="EMBL" id="KRP93192.1"/>
    </source>
</evidence>
<gene>
    <name evidence="1" type="ORF">AOQ72_26540</name>
</gene>
<dbReference type="AlphaFoldDB" id="A0A0R3C656"/>
<proteinExistence type="predicted"/>
<organism evidence="1 2">
    <name type="scientific">Bradyrhizobium yuanmingense</name>
    <dbReference type="NCBI Taxonomy" id="108015"/>
    <lineage>
        <taxon>Bacteria</taxon>
        <taxon>Pseudomonadati</taxon>
        <taxon>Pseudomonadota</taxon>
        <taxon>Alphaproteobacteria</taxon>
        <taxon>Hyphomicrobiales</taxon>
        <taxon>Nitrobacteraceae</taxon>
        <taxon>Bradyrhizobium</taxon>
    </lineage>
</organism>
<protein>
    <submittedName>
        <fullName evidence="1">Uncharacterized protein</fullName>
    </submittedName>
</protein>
<sequence>MQISLVLRNVGRRGNWIERSQCIRKRTWVKNITCKILDLIMDVVVPWIALLVRKTGITHRANHLTRRNYIADLHLPRVGMQYLVTQAVIVSDRDCPPLIITGALDDAIHGRSQFWVTRVQPSTLTTNIIEIDAPVWVA</sequence>
<reference evidence="1 2" key="1">
    <citation type="submission" date="2015-09" db="EMBL/GenBank/DDBJ databases">
        <title>Draft Genome Sequence of the Strain BR 3267 (Bradyrhizobium yuanmingense) recommended as inoculant for cowpea in Brazil.</title>
        <authorList>
            <person name="Simoes-Araujo J.L."/>
            <person name="Zilli J.E."/>
        </authorList>
    </citation>
    <scope>NUCLEOTIDE SEQUENCE [LARGE SCALE GENOMIC DNA]</scope>
    <source>
        <strain evidence="1 2">BR3267</strain>
    </source>
</reference>
<dbReference type="EMBL" id="LJYF01000030">
    <property type="protein sequence ID" value="KRP93192.1"/>
    <property type="molecule type" value="Genomic_DNA"/>
</dbReference>
<dbReference type="Proteomes" id="UP000051380">
    <property type="component" value="Unassembled WGS sequence"/>
</dbReference>
<name>A0A0R3C656_9BRAD</name>
<accession>A0A0R3C656</accession>
<evidence type="ECO:0000313" key="2">
    <source>
        <dbReference type="Proteomes" id="UP000051380"/>
    </source>
</evidence>
<comment type="caution">
    <text evidence="1">The sequence shown here is derived from an EMBL/GenBank/DDBJ whole genome shotgun (WGS) entry which is preliminary data.</text>
</comment>